<gene>
    <name evidence="2" type="ORF">AAFF_G00393280</name>
</gene>
<dbReference type="AlphaFoldDB" id="A0AAD7WLL3"/>
<feature type="compositionally biased region" description="Low complexity" evidence="1">
    <location>
        <begin position="136"/>
        <end position="153"/>
    </location>
</feature>
<feature type="region of interest" description="Disordered" evidence="1">
    <location>
        <begin position="239"/>
        <end position="260"/>
    </location>
</feature>
<comment type="caution">
    <text evidence="2">The sequence shown here is derived from an EMBL/GenBank/DDBJ whole genome shotgun (WGS) entry which is preliminary data.</text>
</comment>
<evidence type="ECO:0000313" key="2">
    <source>
        <dbReference type="EMBL" id="KAJ8400559.1"/>
    </source>
</evidence>
<dbReference type="EMBL" id="JAINUG010000075">
    <property type="protein sequence ID" value="KAJ8400559.1"/>
    <property type="molecule type" value="Genomic_DNA"/>
</dbReference>
<name>A0AAD7WLL3_9TELE</name>
<evidence type="ECO:0000313" key="3">
    <source>
        <dbReference type="Proteomes" id="UP001221898"/>
    </source>
</evidence>
<evidence type="ECO:0000256" key="1">
    <source>
        <dbReference type="SAM" id="MobiDB-lite"/>
    </source>
</evidence>
<feature type="region of interest" description="Disordered" evidence="1">
    <location>
        <begin position="135"/>
        <end position="159"/>
    </location>
</feature>
<keyword evidence="3" id="KW-1185">Reference proteome</keyword>
<sequence>MRPHPQYPAPHPKLCAAVKRGRQRIGLSVSSPGGQQVRERRSLQELSLFCVSFHGRSFEVSETQLRSSCRRRYKWPFISVAEAGTGARLCGSAPELQALRLRDARITDDFERAVCNRRSRCPARRRVGASRASLIRGQLQGPLSGSSPSSRRPSPLDPADSLQLLRQQRRRTLPVGSPSPGKHTWIDGRLATLDVDAIRGVNAGRRRFWRRRRTVRPRGDVSLGNPAHGLRTRSLEEGLANGGGGCDSPTGAQQIPGGHCSDPSLRTSQLDPLKAHFVLEYA</sequence>
<accession>A0AAD7WLL3</accession>
<proteinExistence type="predicted"/>
<reference evidence="2" key="1">
    <citation type="journal article" date="2023" name="Science">
        <title>Genome structures resolve the early diversification of teleost fishes.</title>
        <authorList>
            <person name="Parey E."/>
            <person name="Louis A."/>
            <person name="Montfort J."/>
            <person name="Bouchez O."/>
            <person name="Roques C."/>
            <person name="Iampietro C."/>
            <person name="Lluch J."/>
            <person name="Castinel A."/>
            <person name="Donnadieu C."/>
            <person name="Desvignes T."/>
            <person name="Floi Bucao C."/>
            <person name="Jouanno E."/>
            <person name="Wen M."/>
            <person name="Mejri S."/>
            <person name="Dirks R."/>
            <person name="Jansen H."/>
            <person name="Henkel C."/>
            <person name="Chen W.J."/>
            <person name="Zahm M."/>
            <person name="Cabau C."/>
            <person name="Klopp C."/>
            <person name="Thompson A.W."/>
            <person name="Robinson-Rechavi M."/>
            <person name="Braasch I."/>
            <person name="Lecointre G."/>
            <person name="Bobe J."/>
            <person name="Postlethwait J.H."/>
            <person name="Berthelot C."/>
            <person name="Roest Crollius H."/>
            <person name="Guiguen Y."/>
        </authorList>
    </citation>
    <scope>NUCLEOTIDE SEQUENCE</scope>
    <source>
        <strain evidence="2">NC1722</strain>
    </source>
</reference>
<dbReference type="Proteomes" id="UP001221898">
    <property type="component" value="Unassembled WGS sequence"/>
</dbReference>
<organism evidence="2 3">
    <name type="scientific">Aldrovandia affinis</name>
    <dbReference type="NCBI Taxonomy" id="143900"/>
    <lineage>
        <taxon>Eukaryota</taxon>
        <taxon>Metazoa</taxon>
        <taxon>Chordata</taxon>
        <taxon>Craniata</taxon>
        <taxon>Vertebrata</taxon>
        <taxon>Euteleostomi</taxon>
        <taxon>Actinopterygii</taxon>
        <taxon>Neopterygii</taxon>
        <taxon>Teleostei</taxon>
        <taxon>Notacanthiformes</taxon>
        <taxon>Halosauridae</taxon>
        <taxon>Aldrovandia</taxon>
    </lineage>
</organism>
<protein>
    <submittedName>
        <fullName evidence="2">Uncharacterized protein</fullName>
    </submittedName>
</protein>